<keyword evidence="2" id="KW-0645">Protease</keyword>
<keyword evidence="2" id="KW-0482">Metalloprotease</keyword>
<evidence type="ECO:0000313" key="5">
    <source>
        <dbReference type="EMBL" id="CAH1642728.1"/>
    </source>
</evidence>
<feature type="compositionally biased region" description="Polar residues" evidence="3">
    <location>
        <begin position="426"/>
        <end position="435"/>
    </location>
</feature>
<feature type="domain" description="Peptidase M12A" evidence="4">
    <location>
        <begin position="28"/>
        <end position="232"/>
    </location>
</feature>
<evidence type="ECO:0000256" key="2">
    <source>
        <dbReference type="RuleBase" id="RU361183"/>
    </source>
</evidence>
<evidence type="ECO:0000259" key="4">
    <source>
        <dbReference type="PROSITE" id="PS51864"/>
    </source>
</evidence>
<feature type="region of interest" description="Disordered" evidence="3">
    <location>
        <begin position="582"/>
        <end position="689"/>
    </location>
</feature>
<feature type="compositionally biased region" description="Basic and acidic residues" evidence="3">
    <location>
        <begin position="671"/>
        <end position="689"/>
    </location>
</feature>
<keyword evidence="2" id="KW-0479">Metal-binding</keyword>
<dbReference type="GO" id="GO:0006508">
    <property type="term" value="P:proteolysis"/>
    <property type="evidence" value="ECO:0007669"/>
    <property type="project" value="UniProtKB-KW"/>
</dbReference>
<keyword evidence="6" id="KW-1185">Reference proteome</keyword>
<dbReference type="InterPro" id="IPR006026">
    <property type="entry name" value="Peptidase_Metallo"/>
</dbReference>
<feature type="region of interest" description="Disordered" evidence="3">
    <location>
        <begin position="727"/>
        <end position="752"/>
    </location>
</feature>
<feature type="region of interest" description="Disordered" evidence="3">
    <location>
        <begin position="426"/>
        <end position="490"/>
    </location>
</feature>
<dbReference type="EMBL" id="LR824559">
    <property type="protein sequence ID" value="CAH1642728.1"/>
    <property type="molecule type" value="Genomic_DNA"/>
</dbReference>
<dbReference type="AlphaFoldDB" id="A0A9P0I9K3"/>
<dbReference type="GO" id="GO:0008270">
    <property type="term" value="F:zinc ion binding"/>
    <property type="evidence" value="ECO:0007669"/>
    <property type="project" value="InterPro"/>
</dbReference>
<reference evidence="5" key="1">
    <citation type="submission" date="2022-02" db="EMBL/GenBank/DDBJ databases">
        <authorList>
            <person name="King R."/>
        </authorList>
    </citation>
    <scope>NUCLEOTIDE SEQUENCE</scope>
</reference>
<dbReference type="GO" id="GO:0004222">
    <property type="term" value="F:metalloendopeptidase activity"/>
    <property type="evidence" value="ECO:0007669"/>
    <property type="project" value="UniProtKB-UniRule"/>
</dbReference>
<dbReference type="Gene3D" id="3.40.390.10">
    <property type="entry name" value="Collagenase (Catalytic Domain)"/>
    <property type="match status" value="2"/>
</dbReference>
<feature type="compositionally biased region" description="Basic and acidic residues" evidence="3">
    <location>
        <begin position="727"/>
        <end position="738"/>
    </location>
</feature>
<dbReference type="PRINTS" id="PR00480">
    <property type="entry name" value="ASTACIN"/>
</dbReference>
<dbReference type="InterPro" id="IPR024079">
    <property type="entry name" value="MetalloPept_cat_dom_sf"/>
</dbReference>
<sequence>MLKLSYFLPFLAYFLTQCFFVQPLLNAQIITTKTYMFWPNATVPFYIMPQHFDLEQKLVIMNALSTFAFQTCVKFFPVLTMPKEEQHVLTFANPDGTRRCILQSSEHSNFLSHRVIVGYECLKSPEIEMIIMRALGLPFEHTRMSRDVYIDVLLENVEPHAVQLFARDNVLPPVMRALPYDINSVMHFGERDYSKNGHRTIIFKNHNIHQNRVGLTANDLRKIELVYGPECRNRDRQEKFELCQSYPGVVRRKRDIEATEPPANKSLRVNRNITPPPAIVQLAEATPLNETQADNTTHAETDGADYISKSLNSLGIANETEDIIEKVYKVSALALKNARDKYCNTTGNNSDIVTPVASTERKKKFNTTDILGVLEVIADYAKSMVDHAIQNLTTFCESSKSIEEYQRQCSFGDKSRCPKSYRSTKSGAVKYSTQHRPIYKQQTRHDGSPVKGSYNKFRRIDDTETTTPSVKPRRKREVSTTPAEVAKDQKVKEIKLKDKVKIKDTASTKSEKKSSVAKTKKEDKKEVKKVNADKNKEDEKKPRRFFEESRFQGKSPVEGLGEEWEDSNVSLDLDKAGGTIVRLNAQREPAGIDNAEKETESEADKVIDKEDLVKEVLNEGLDSILGGNNDEKDNNQPTALEDNEGDEEDEVDGDDAGEKDNEGTIEEDESQKEKSDKEEILDVEKSEEKLVEEVKEEITDEKPKIEKDITDVAAMSVHNDIHDKYKTKNKEKKVVKEKARSRKRKRSHGDLPETVKLNKLNKEFYNERRWPDGVVRYVIKKLPGYDLEDLRNRLAEVNNILVRKTCVKLVEVDAKEARGYDDYLVLDNSPDYVTGRVGGKQIFGCVELFKGDQHVQHTAMMVMAMLGFYFEVSRHDRDRHIRVHMRHVRPDKLHHFEKIRDEATLDMPYDYQSATHPAWQFWRKIGKTGISTVATYKDHDPDGSIMRSLGQNNELLSQGDIIKINSVYGVHCFQSNKNRASERMKKSKHKSKRSKNNKDEKP</sequence>
<dbReference type="PROSITE" id="PS51864">
    <property type="entry name" value="ASTACIN"/>
    <property type="match status" value="2"/>
</dbReference>
<dbReference type="PANTHER" id="PTHR10127">
    <property type="entry name" value="DISCOIDIN, CUB, EGF, LAMININ , AND ZINC METALLOPROTEASE DOMAIN CONTAINING"/>
    <property type="match status" value="1"/>
</dbReference>
<feature type="compositionally biased region" description="Basic and acidic residues" evidence="3">
    <location>
        <begin position="503"/>
        <end position="551"/>
    </location>
</feature>
<dbReference type="InterPro" id="IPR001506">
    <property type="entry name" value="Peptidase_M12A"/>
</dbReference>
<dbReference type="EC" id="3.4.24.-" evidence="2"/>
<comment type="cofactor">
    <cofactor evidence="2">
        <name>Zn(2+)</name>
        <dbReference type="ChEBI" id="CHEBI:29105"/>
    </cofactor>
    <text evidence="2">Binds 1 zinc ion per subunit.</text>
</comment>
<protein>
    <recommendedName>
        <fullName evidence="2">Metalloendopeptidase</fullName>
        <ecNumber evidence="2">3.4.24.-</ecNumber>
    </recommendedName>
</protein>
<proteinExistence type="predicted"/>
<dbReference type="SUPFAM" id="SSF55486">
    <property type="entry name" value="Metalloproteases ('zincins'), catalytic domain"/>
    <property type="match status" value="2"/>
</dbReference>
<gene>
    <name evidence="5" type="ORF">SPLIT_LOCUS8084</name>
</gene>
<dbReference type="PANTHER" id="PTHR10127:SF850">
    <property type="entry name" value="METALLOENDOPEPTIDASE"/>
    <property type="match status" value="1"/>
</dbReference>
<organism evidence="5 6">
    <name type="scientific">Spodoptera littoralis</name>
    <name type="common">Egyptian cotton leafworm</name>
    <dbReference type="NCBI Taxonomy" id="7109"/>
    <lineage>
        <taxon>Eukaryota</taxon>
        <taxon>Metazoa</taxon>
        <taxon>Ecdysozoa</taxon>
        <taxon>Arthropoda</taxon>
        <taxon>Hexapoda</taxon>
        <taxon>Insecta</taxon>
        <taxon>Pterygota</taxon>
        <taxon>Neoptera</taxon>
        <taxon>Endopterygota</taxon>
        <taxon>Lepidoptera</taxon>
        <taxon>Glossata</taxon>
        <taxon>Ditrysia</taxon>
        <taxon>Noctuoidea</taxon>
        <taxon>Noctuidae</taxon>
        <taxon>Amphipyrinae</taxon>
        <taxon>Spodoptera</taxon>
    </lineage>
</organism>
<evidence type="ECO:0000256" key="3">
    <source>
        <dbReference type="SAM" id="MobiDB-lite"/>
    </source>
</evidence>
<feature type="compositionally biased region" description="Basic and acidic residues" evidence="3">
    <location>
        <begin position="594"/>
        <end position="617"/>
    </location>
</feature>
<dbReference type="Pfam" id="PF01400">
    <property type="entry name" value="Astacin"/>
    <property type="match status" value="2"/>
</dbReference>
<dbReference type="Proteomes" id="UP001153321">
    <property type="component" value="Chromosome 28"/>
</dbReference>
<feature type="region of interest" description="Disordered" evidence="3">
    <location>
        <begin position="503"/>
        <end position="563"/>
    </location>
</feature>
<dbReference type="SMART" id="SM00235">
    <property type="entry name" value="ZnMc"/>
    <property type="match status" value="2"/>
</dbReference>
<evidence type="ECO:0000256" key="1">
    <source>
        <dbReference type="PROSITE-ProRule" id="PRU01211"/>
    </source>
</evidence>
<feature type="compositionally biased region" description="Basic residues" evidence="3">
    <location>
        <begin position="985"/>
        <end position="995"/>
    </location>
</feature>
<evidence type="ECO:0000313" key="6">
    <source>
        <dbReference type="Proteomes" id="UP001153321"/>
    </source>
</evidence>
<comment type="caution">
    <text evidence="1">Lacks conserved residue(s) required for the propagation of feature annotation.</text>
</comment>
<accession>A0A9P0I9K3</accession>
<feature type="region of interest" description="Disordered" evidence="3">
    <location>
        <begin position="978"/>
        <end position="1002"/>
    </location>
</feature>
<feature type="compositionally biased region" description="Acidic residues" evidence="3">
    <location>
        <begin position="641"/>
        <end position="655"/>
    </location>
</feature>
<feature type="domain" description="Peptidase M12A" evidence="4">
    <location>
        <begin position="758"/>
        <end position="973"/>
    </location>
</feature>
<keyword evidence="2" id="KW-0378">Hydrolase</keyword>
<name>A0A9P0I9K3_SPOLI</name>
<keyword evidence="2" id="KW-0862">Zinc</keyword>